<dbReference type="Pfam" id="PF12836">
    <property type="entry name" value="HHH_3"/>
    <property type="match status" value="1"/>
</dbReference>
<feature type="transmembrane region" description="Helical" evidence="1">
    <location>
        <begin position="53"/>
        <end position="73"/>
    </location>
</feature>
<feature type="transmembrane region" description="Helical" evidence="1">
    <location>
        <begin position="85"/>
        <end position="107"/>
    </location>
</feature>
<dbReference type="AlphaFoldDB" id="A0A428W9A1"/>
<reference evidence="2 3" key="1">
    <citation type="submission" date="2018-05" db="EMBL/GenBank/DDBJ databases">
        <title>Evolution of GPA BGCs.</title>
        <authorList>
            <person name="Waglechner N."/>
            <person name="Wright G.D."/>
        </authorList>
    </citation>
    <scope>NUCLEOTIDE SEQUENCE [LARGE SCALE GENOMIC DNA]</scope>
    <source>
        <strain evidence="2 3">DSM 5908</strain>
    </source>
</reference>
<organism evidence="2 3">
    <name type="scientific">Amycolatopsis balhimycina DSM 5908</name>
    <dbReference type="NCBI Taxonomy" id="1081091"/>
    <lineage>
        <taxon>Bacteria</taxon>
        <taxon>Bacillati</taxon>
        <taxon>Actinomycetota</taxon>
        <taxon>Actinomycetes</taxon>
        <taxon>Pseudonocardiales</taxon>
        <taxon>Pseudonocardiaceae</taxon>
        <taxon>Amycolatopsis</taxon>
    </lineage>
</organism>
<feature type="transmembrane region" description="Helical" evidence="1">
    <location>
        <begin position="23"/>
        <end position="41"/>
    </location>
</feature>
<keyword evidence="1" id="KW-1133">Transmembrane helix</keyword>
<evidence type="ECO:0000313" key="3">
    <source>
        <dbReference type="Proteomes" id="UP000286716"/>
    </source>
</evidence>
<dbReference type="Gene3D" id="1.10.150.280">
    <property type="entry name" value="AF1531-like domain"/>
    <property type="match status" value="1"/>
</dbReference>
<gene>
    <name evidence="2" type="ORF">DMA12_29290</name>
</gene>
<evidence type="ECO:0000313" key="2">
    <source>
        <dbReference type="EMBL" id="RSM39668.1"/>
    </source>
</evidence>
<accession>A0A428W9A1</accession>
<proteinExistence type="predicted"/>
<dbReference type="SUPFAM" id="SSF47781">
    <property type="entry name" value="RuvA domain 2-like"/>
    <property type="match status" value="1"/>
</dbReference>
<dbReference type="Proteomes" id="UP000286716">
    <property type="component" value="Unassembled WGS sequence"/>
</dbReference>
<dbReference type="InterPro" id="IPR010994">
    <property type="entry name" value="RuvA_2-like"/>
</dbReference>
<protein>
    <recommendedName>
        <fullName evidence="4">Helix-hairpin-helix domain-containing protein</fullName>
    </recommendedName>
</protein>
<evidence type="ECO:0000256" key="1">
    <source>
        <dbReference type="SAM" id="Phobius"/>
    </source>
</evidence>
<keyword evidence="1" id="KW-0812">Transmembrane</keyword>
<sequence>MLIMSASPSVATRPSAVARVVSLWYFVVTIASFGLFAWVPFVHAAARLGRKSLYVRAVFFAAIAVAIGVLVALTPTDANGKTVGATGSLTSMIGATLAIAVIVVACVQQAKLRREILRQAPGERLDGSGPALEAALAARERRAEARKLALGDPLIARDLRVGRPDLQRNYDDGGLVDLNNAPAAVIGSVCGLDAATAEAIVEIRTAVGGFTTVDDVLTAVPVASWDRVRDRAVVLPG</sequence>
<name>A0A428W9A1_AMYBA</name>
<dbReference type="EMBL" id="QHHU01000044">
    <property type="protein sequence ID" value="RSM39668.1"/>
    <property type="molecule type" value="Genomic_DNA"/>
</dbReference>
<keyword evidence="1" id="KW-0472">Membrane</keyword>
<comment type="caution">
    <text evidence="2">The sequence shown here is derived from an EMBL/GenBank/DDBJ whole genome shotgun (WGS) entry which is preliminary data.</text>
</comment>
<keyword evidence="3" id="KW-1185">Reference proteome</keyword>
<evidence type="ECO:0008006" key="4">
    <source>
        <dbReference type="Google" id="ProtNLM"/>
    </source>
</evidence>